<reference evidence="3" key="1">
    <citation type="journal article" date="2019" name="Int. J. Syst. Evol. Microbiol.">
        <title>The Global Catalogue of Microorganisms (GCM) 10K type strain sequencing project: providing services to taxonomists for standard genome sequencing and annotation.</title>
        <authorList>
            <consortium name="The Broad Institute Genomics Platform"/>
            <consortium name="The Broad Institute Genome Sequencing Center for Infectious Disease"/>
            <person name="Wu L."/>
            <person name="Ma J."/>
        </authorList>
    </citation>
    <scope>NUCLEOTIDE SEQUENCE [LARGE SCALE GENOMIC DNA]</scope>
    <source>
        <strain evidence="3">LMG 29894</strain>
    </source>
</reference>
<organism evidence="2 3">
    <name type="scientific">Chitinimonas lacunae</name>
    <dbReference type="NCBI Taxonomy" id="1963018"/>
    <lineage>
        <taxon>Bacteria</taxon>
        <taxon>Pseudomonadati</taxon>
        <taxon>Pseudomonadota</taxon>
        <taxon>Betaproteobacteria</taxon>
        <taxon>Neisseriales</taxon>
        <taxon>Chitinibacteraceae</taxon>
        <taxon>Chitinimonas</taxon>
    </lineage>
</organism>
<protein>
    <submittedName>
        <fullName evidence="2">Class I SAM-dependent methyltransferase</fullName>
        <ecNumber evidence="2">2.1.1.-</ecNumber>
    </submittedName>
</protein>
<dbReference type="GO" id="GO:0032259">
    <property type="term" value="P:methylation"/>
    <property type="evidence" value="ECO:0007669"/>
    <property type="project" value="UniProtKB-KW"/>
</dbReference>
<name>A0ABV8MM99_9NEIS</name>
<dbReference type="GO" id="GO:0008168">
    <property type="term" value="F:methyltransferase activity"/>
    <property type="evidence" value="ECO:0007669"/>
    <property type="project" value="UniProtKB-KW"/>
</dbReference>
<dbReference type="Gene3D" id="3.40.50.150">
    <property type="entry name" value="Vaccinia Virus protein VP39"/>
    <property type="match status" value="1"/>
</dbReference>
<sequence>MPIRYHIDSFTIFEQTLVVEGWLFADDGQVVMLWVEHPNGARLPLDYGGPSDDVVQALGPAARDCRFRYRGRSPFTAEDTSALVLHFQLADGRVGQEVDFIRTTLLREPIHQLVAQFLHELSRQEHGQVVELGARARSGVTRRHLIPPRFDYLGVDVLPGPNVDLVADAHALSRYLPPASVEAVFSFSVFEHLLMPWKVAVELNRVMRPGGLGLIVTHQAWPVHDAPCDYWRFSATAWRSLFNRATGFAILDARVSDPAYLVPKVAFTDRITHQSADNFQQSAVLFRKIGETRLDWEVEVGELDAGQYPV</sequence>
<gene>
    <name evidence="2" type="ORF">ACFOW7_07950</name>
</gene>
<dbReference type="SUPFAM" id="SSF53335">
    <property type="entry name" value="S-adenosyl-L-methionine-dependent methyltransferases"/>
    <property type="match status" value="1"/>
</dbReference>
<keyword evidence="2" id="KW-0808">Transferase</keyword>
<evidence type="ECO:0000259" key="1">
    <source>
        <dbReference type="Pfam" id="PF08241"/>
    </source>
</evidence>
<dbReference type="EC" id="2.1.1.-" evidence="2"/>
<keyword evidence="2" id="KW-0489">Methyltransferase</keyword>
<dbReference type="InterPro" id="IPR029063">
    <property type="entry name" value="SAM-dependent_MTases_sf"/>
</dbReference>
<accession>A0ABV8MM99</accession>
<feature type="domain" description="Methyltransferase type 11" evidence="1">
    <location>
        <begin position="165"/>
        <end position="212"/>
    </location>
</feature>
<proteinExistence type="predicted"/>
<dbReference type="EMBL" id="JBHSBU010000001">
    <property type="protein sequence ID" value="MFC4159287.1"/>
    <property type="molecule type" value="Genomic_DNA"/>
</dbReference>
<dbReference type="InterPro" id="IPR013216">
    <property type="entry name" value="Methyltransf_11"/>
</dbReference>
<keyword evidence="3" id="KW-1185">Reference proteome</keyword>
<comment type="caution">
    <text evidence="2">The sequence shown here is derived from an EMBL/GenBank/DDBJ whole genome shotgun (WGS) entry which is preliminary data.</text>
</comment>
<dbReference type="RefSeq" id="WP_378162886.1">
    <property type="nucleotide sequence ID" value="NZ_JBHSBU010000001.1"/>
</dbReference>
<dbReference type="Proteomes" id="UP001595791">
    <property type="component" value="Unassembled WGS sequence"/>
</dbReference>
<dbReference type="Pfam" id="PF08241">
    <property type="entry name" value="Methyltransf_11"/>
    <property type="match status" value="1"/>
</dbReference>
<evidence type="ECO:0000313" key="3">
    <source>
        <dbReference type="Proteomes" id="UP001595791"/>
    </source>
</evidence>
<evidence type="ECO:0000313" key="2">
    <source>
        <dbReference type="EMBL" id="MFC4159287.1"/>
    </source>
</evidence>